<dbReference type="GO" id="GO:0006900">
    <property type="term" value="P:vesicle budding from membrane"/>
    <property type="evidence" value="ECO:0007669"/>
    <property type="project" value="TreeGrafter"/>
</dbReference>
<dbReference type="Proteomes" id="UP001178507">
    <property type="component" value="Unassembled WGS sequence"/>
</dbReference>
<dbReference type="GO" id="GO:0005771">
    <property type="term" value="C:multivesicular body"/>
    <property type="evidence" value="ECO:0007669"/>
    <property type="project" value="TreeGrafter"/>
</dbReference>
<reference evidence="2" key="1">
    <citation type="submission" date="2023-08" db="EMBL/GenBank/DDBJ databases">
        <authorList>
            <person name="Chen Y."/>
            <person name="Shah S."/>
            <person name="Dougan E. K."/>
            <person name="Thang M."/>
            <person name="Chan C."/>
        </authorList>
    </citation>
    <scope>NUCLEOTIDE SEQUENCE</scope>
</reference>
<comment type="caution">
    <text evidence="2">The sequence shown here is derived from an EMBL/GenBank/DDBJ whole genome shotgun (WGS) entry which is preliminary data.</text>
</comment>
<name>A0AA36NLY4_9DINO</name>
<accession>A0AA36NLY4</accession>
<dbReference type="PANTHER" id="PTHR22761">
    <property type="entry name" value="CHARGED MULTIVESICULAR BODY PROTEIN"/>
    <property type="match status" value="1"/>
</dbReference>
<evidence type="ECO:0000313" key="2">
    <source>
        <dbReference type="EMBL" id="CAJ1410151.1"/>
    </source>
</evidence>
<evidence type="ECO:0000256" key="1">
    <source>
        <dbReference type="SAM" id="MobiDB-lite"/>
    </source>
</evidence>
<evidence type="ECO:0008006" key="4">
    <source>
        <dbReference type="Google" id="ProtNLM"/>
    </source>
</evidence>
<dbReference type="Gene3D" id="1.10.287.1060">
    <property type="entry name" value="ESAT-6-like"/>
    <property type="match status" value="1"/>
</dbReference>
<sequence length="223" mass="24140">MSASTSPSSIALALAMKRLFGAPKQAPPTGPAPSLQDTSSRIDSRVTDLEKKIAKCDEDLRRYVAAKGGQQKQLALQCLKRKRMYEQQRDQILGTQFNVDSLAGAQEQAEINMMTVEAMKAGHQDLKERYSQMGGAMDIEQLMDNMADLNDEISDINEAISTSYAVPDGFDEASFAAEFSALEEEMKMESLAGISSTARPSYLPAEAEKPAAEPAAVPEAARG</sequence>
<dbReference type="InterPro" id="IPR005024">
    <property type="entry name" value="Snf7_fam"/>
</dbReference>
<dbReference type="EMBL" id="CAUJNA010003806">
    <property type="protein sequence ID" value="CAJ1410151.1"/>
    <property type="molecule type" value="Genomic_DNA"/>
</dbReference>
<dbReference type="GO" id="GO:0032511">
    <property type="term" value="P:late endosome to vacuole transport via multivesicular body sorting pathway"/>
    <property type="evidence" value="ECO:0007669"/>
    <property type="project" value="TreeGrafter"/>
</dbReference>
<evidence type="ECO:0000313" key="3">
    <source>
        <dbReference type="Proteomes" id="UP001178507"/>
    </source>
</evidence>
<organism evidence="2 3">
    <name type="scientific">Effrenium voratum</name>
    <dbReference type="NCBI Taxonomy" id="2562239"/>
    <lineage>
        <taxon>Eukaryota</taxon>
        <taxon>Sar</taxon>
        <taxon>Alveolata</taxon>
        <taxon>Dinophyceae</taxon>
        <taxon>Suessiales</taxon>
        <taxon>Symbiodiniaceae</taxon>
        <taxon>Effrenium</taxon>
    </lineage>
</organism>
<dbReference type="Pfam" id="PF03357">
    <property type="entry name" value="Snf7"/>
    <property type="match status" value="1"/>
</dbReference>
<feature type="compositionally biased region" description="Low complexity" evidence="1">
    <location>
        <begin position="212"/>
        <end position="223"/>
    </location>
</feature>
<feature type="region of interest" description="Disordered" evidence="1">
    <location>
        <begin position="204"/>
        <end position="223"/>
    </location>
</feature>
<keyword evidence="3" id="KW-1185">Reference proteome</keyword>
<feature type="region of interest" description="Disordered" evidence="1">
    <location>
        <begin position="22"/>
        <end position="43"/>
    </location>
</feature>
<gene>
    <name evidence="2" type="ORF">EVOR1521_LOCUS31068</name>
</gene>
<proteinExistence type="predicted"/>
<protein>
    <recommendedName>
        <fullName evidence="4">Charged multivesicular body protein 5</fullName>
    </recommendedName>
</protein>
<dbReference type="Gene3D" id="6.10.250.1710">
    <property type="match status" value="1"/>
</dbReference>
<dbReference type="AlphaFoldDB" id="A0AA36NLY4"/>